<organism evidence="2 3">
    <name type="scientific">Microctonus aethiopoides</name>
    <dbReference type="NCBI Taxonomy" id="144406"/>
    <lineage>
        <taxon>Eukaryota</taxon>
        <taxon>Metazoa</taxon>
        <taxon>Ecdysozoa</taxon>
        <taxon>Arthropoda</taxon>
        <taxon>Hexapoda</taxon>
        <taxon>Insecta</taxon>
        <taxon>Pterygota</taxon>
        <taxon>Neoptera</taxon>
        <taxon>Endopterygota</taxon>
        <taxon>Hymenoptera</taxon>
        <taxon>Apocrita</taxon>
        <taxon>Ichneumonoidea</taxon>
        <taxon>Braconidae</taxon>
        <taxon>Euphorinae</taxon>
        <taxon>Microctonus</taxon>
    </lineage>
</organism>
<protein>
    <submittedName>
        <fullName evidence="2">Uncharacterized protein</fullName>
    </submittedName>
</protein>
<feature type="compositionally biased region" description="Basic residues" evidence="1">
    <location>
        <begin position="453"/>
        <end position="464"/>
    </location>
</feature>
<reference evidence="2" key="2">
    <citation type="submission" date="2023-03" db="EMBL/GenBank/DDBJ databases">
        <authorList>
            <person name="Inwood S.N."/>
            <person name="Skelly J.G."/>
            <person name="Guhlin J."/>
            <person name="Harrop T.W.R."/>
            <person name="Goldson S.G."/>
            <person name="Dearden P.K."/>
        </authorList>
    </citation>
    <scope>NUCLEOTIDE SEQUENCE</scope>
    <source>
        <strain evidence="2">Irish</strain>
        <tissue evidence="2">Whole body</tissue>
    </source>
</reference>
<name>A0AA39FA34_9HYME</name>
<feature type="region of interest" description="Disordered" evidence="1">
    <location>
        <begin position="117"/>
        <end position="577"/>
    </location>
</feature>
<feature type="compositionally biased region" description="Basic and acidic residues" evidence="1">
    <location>
        <begin position="836"/>
        <end position="845"/>
    </location>
</feature>
<sequence>MDYRQKIIVKNSQTYKHEEDDDEDLETLRLAALKSLKAKTSGTNIIATSIIQQPTISQTHLPYNGQKLGGIGRREYYYPNRSLRPNGNVYYSSRNNQNLIEIIPVQEDTDCFENDTIQRKSNSDQLSSEKKDESKFHRYADNASGTDDEDTREPKDSNNLKLKNKIEDNRSDDDVINKENQSTIEDNNISRTAQSKGSLEEDDDEEEEEEDKDDDDDDVLLMADLEEEDSLERLMDEMEREMTEDKPTSVKKEKKCSKKDNIKESNNRSHESVKLRGNKFHERSNERIENIPMGSYKNDRRSSSPYGVNRTLSKHRSASPKLKSRKKSPRRSPQSRRSPRPLFRQIKKSQRDTRLRSPRKSPPKYSPRPRSPKLSSRSRSPRMSPVRSPPRKLSPRGRSQSRSPLRRRSRSPPPRLLSRSRSPRIIRPRSPRDSPSRTSPQSRSSFPRSPKNSPHRLSPRRLSPRRTSPLLSRMRSPKLSPPKRASPRARSPLCHSPHKSPWSSPRNSPRLSPKRRRSPLELSKKNRGRSATPDDTCHKRENVTSPELTRVKTKLSSSHKETMETTNDPVLEARKRKFESTRPIDPVNDNKKIKLCRKELSSTTKLFKIMERIVEMDSPTRNTREISENEYELPEAELCLDDNYDFDELEEHVSSESASANAVTICVEEPPVKIEKERVKKKKKKDKELYQVGKLKSGELPLSERIGKEKKCKKRKEINVESVKEDTDGALDDLVDEEADLRTELSRRRAERLNRTVPIQSARLLQSAFKGVVNEVVKNNAKVIQRHLAKAEEKSNSKGIRRVTVLHRALPDLDNSEDETIDSKVPVRFRLGVNKPAKETRESKCSRKSSKRQGRKGTKKNTH</sequence>
<feature type="compositionally biased region" description="Basic and acidic residues" evidence="1">
    <location>
        <begin position="152"/>
        <end position="177"/>
    </location>
</feature>
<feature type="compositionally biased region" description="Acidic residues" evidence="1">
    <location>
        <begin position="200"/>
        <end position="230"/>
    </location>
</feature>
<feature type="compositionally biased region" description="Basic residues" evidence="1">
    <location>
        <begin position="312"/>
        <end position="339"/>
    </location>
</feature>
<dbReference type="AlphaFoldDB" id="A0AA39FA34"/>
<evidence type="ECO:0000313" key="2">
    <source>
        <dbReference type="EMBL" id="KAK0165755.1"/>
    </source>
</evidence>
<feature type="compositionally biased region" description="Polar residues" evidence="1">
    <location>
        <begin position="178"/>
        <end position="197"/>
    </location>
</feature>
<evidence type="ECO:0000313" key="3">
    <source>
        <dbReference type="Proteomes" id="UP001168990"/>
    </source>
</evidence>
<gene>
    <name evidence="2" type="ORF">PV328_004250</name>
</gene>
<feature type="compositionally biased region" description="Basic and acidic residues" evidence="1">
    <location>
        <begin position="117"/>
        <end position="140"/>
    </location>
</feature>
<evidence type="ECO:0000256" key="1">
    <source>
        <dbReference type="SAM" id="MobiDB-lite"/>
    </source>
</evidence>
<feature type="compositionally biased region" description="Basic and acidic residues" evidence="1">
    <location>
        <begin position="231"/>
        <end position="251"/>
    </location>
</feature>
<dbReference type="EMBL" id="JAQQBS010001422">
    <property type="protein sequence ID" value="KAK0165755.1"/>
    <property type="molecule type" value="Genomic_DNA"/>
</dbReference>
<feature type="compositionally biased region" description="Low complexity" evidence="1">
    <location>
        <begin position="436"/>
        <end position="450"/>
    </location>
</feature>
<feature type="region of interest" description="Disordered" evidence="1">
    <location>
        <begin position="824"/>
        <end position="863"/>
    </location>
</feature>
<feature type="compositionally biased region" description="Low complexity" evidence="1">
    <location>
        <begin position="465"/>
        <end position="474"/>
    </location>
</feature>
<reference evidence="2" key="1">
    <citation type="journal article" date="2023" name="bioRxiv">
        <title>Scaffold-level genome assemblies of two parasitoid biocontrol wasps reveal the parthenogenesis mechanism and an associated novel virus.</title>
        <authorList>
            <person name="Inwood S."/>
            <person name="Skelly J."/>
            <person name="Guhlin J."/>
            <person name="Harrop T."/>
            <person name="Goldson S."/>
            <person name="Dearden P."/>
        </authorList>
    </citation>
    <scope>NUCLEOTIDE SEQUENCE</scope>
    <source>
        <strain evidence="2">Irish</strain>
        <tissue evidence="2">Whole body</tissue>
    </source>
</reference>
<comment type="caution">
    <text evidence="2">The sequence shown here is derived from an EMBL/GenBank/DDBJ whole genome shotgun (WGS) entry which is preliminary data.</text>
</comment>
<proteinExistence type="predicted"/>
<feature type="compositionally biased region" description="Basic residues" evidence="1">
    <location>
        <begin position="846"/>
        <end position="863"/>
    </location>
</feature>
<keyword evidence="3" id="KW-1185">Reference proteome</keyword>
<dbReference type="Proteomes" id="UP001168990">
    <property type="component" value="Unassembled WGS sequence"/>
</dbReference>
<feature type="compositionally biased region" description="Low complexity" evidence="1">
    <location>
        <begin position="372"/>
        <end position="386"/>
    </location>
</feature>
<feature type="compositionally biased region" description="Basic and acidic residues" evidence="1">
    <location>
        <begin position="258"/>
        <end position="289"/>
    </location>
</feature>
<accession>A0AA39FA34</accession>
<feature type="compositionally biased region" description="Low complexity" evidence="1">
    <location>
        <begin position="500"/>
        <end position="511"/>
    </location>
</feature>